<comment type="caution">
    <text evidence="1">The sequence shown here is derived from an EMBL/GenBank/DDBJ whole genome shotgun (WGS) entry which is preliminary data.</text>
</comment>
<name>A0ACB8P454_CITSI</name>
<gene>
    <name evidence="1" type="ORF">KPL71_002182</name>
</gene>
<evidence type="ECO:0000313" key="1">
    <source>
        <dbReference type="EMBL" id="KAH9804604.1"/>
    </source>
</evidence>
<dbReference type="Proteomes" id="UP000829398">
    <property type="component" value="Chromosome 1"/>
</dbReference>
<protein>
    <submittedName>
        <fullName evidence="1">N-acetyltransferase domain-containing protein</fullName>
    </submittedName>
</protein>
<sequence>MSTILVQRPPVLKFHHDGGFRNHRKFSRISATWTMRMDSKSSRTTKKEDLSIVSIPQRSNDLRFDRLQPSDRELLHHDRFEFGKFVAREALLDEEYWTAAWLRAESHWEGRTNERYVDNFKRKFAEQEFNAIKRRCRGLNGQRHYCIVANEVSKVKVSLSAVGSLMVMIVDSKLCGIGDGAAVTVAAGAWDVMLISDKVKKDEGNVKRTVLKSVVGTLDLSIRYLLQGENFPGERVNPPLFGCINRRGPNRYGYIANLCVAKSARRQGIASNMLYFAVESAKSNDVELVYVHVHRNNIAGQQLYKKMGFKVILSSSLETAASGFILWSFYNI</sequence>
<organism evidence="1 2">
    <name type="scientific">Citrus sinensis</name>
    <name type="common">Sweet orange</name>
    <name type="synonym">Citrus aurantium var. sinensis</name>
    <dbReference type="NCBI Taxonomy" id="2711"/>
    <lineage>
        <taxon>Eukaryota</taxon>
        <taxon>Viridiplantae</taxon>
        <taxon>Streptophyta</taxon>
        <taxon>Embryophyta</taxon>
        <taxon>Tracheophyta</taxon>
        <taxon>Spermatophyta</taxon>
        <taxon>Magnoliopsida</taxon>
        <taxon>eudicotyledons</taxon>
        <taxon>Gunneridae</taxon>
        <taxon>Pentapetalae</taxon>
        <taxon>rosids</taxon>
        <taxon>malvids</taxon>
        <taxon>Sapindales</taxon>
        <taxon>Rutaceae</taxon>
        <taxon>Aurantioideae</taxon>
        <taxon>Citrus</taxon>
    </lineage>
</organism>
<evidence type="ECO:0000313" key="2">
    <source>
        <dbReference type="Proteomes" id="UP000829398"/>
    </source>
</evidence>
<dbReference type="EMBL" id="CM039170">
    <property type="protein sequence ID" value="KAH9804604.1"/>
    <property type="molecule type" value="Genomic_DNA"/>
</dbReference>
<proteinExistence type="predicted"/>
<reference evidence="2" key="1">
    <citation type="journal article" date="2023" name="Hortic. Res.">
        <title>A chromosome-level phased genome enabling allele-level studies in sweet orange: a case study on citrus Huanglongbing tolerance.</title>
        <authorList>
            <person name="Wu B."/>
            <person name="Yu Q."/>
            <person name="Deng Z."/>
            <person name="Duan Y."/>
            <person name="Luo F."/>
            <person name="Gmitter F. Jr."/>
        </authorList>
    </citation>
    <scope>NUCLEOTIDE SEQUENCE [LARGE SCALE GENOMIC DNA]</scope>
    <source>
        <strain evidence="2">cv. Valencia</strain>
    </source>
</reference>
<accession>A0ACB8P454</accession>
<keyword evidence="2" id="KW-1185">Reference proteome</keyword>